<sequence>MIRIVVSDMAPPIRHTGERPGQGCAVATTSMRTYGR</sequence>
<dbReference type="Proteomes" id="UP001162891">
    <property type="component" value="Chromosome"/>
</dbReference>
<evidence type="ECO:0000313" key="3">
    <source>
        <dbReference type="Proteomes" id="UP001162891"/>
    </source>
</evidence>
<gene>
    <name evidence="2" type="ORF">AMOR_37590</name>
</gene>
<accession>A0ABM7WYY3</accession>
<keyword evidence="3" id="KW-1185">Reference proteome</keyword>
<evidence type="ECO:0000256" key="1">
    <source>
        <dbReference type="SAM" id="MobiDB-lite"/>
    </source>
</evidence>
<dbReference type="EMBL" id="AP025591">
    <property type="protein sequence ID" value="BDG04763.1"/>
    <property type="molecule type" value="Genomic_DNA"/>
</dbReference>
<feature type="compositionally biased region" description="Polar residues" evidence="1">
    <location>
        <begin position="27"/>
        <end position="36"/>
    </location>
</feature>
<protein>
    <submittedName>
        <fullName evidence="2">Uncharacterized protein</fullName>
    </submittedName>
</protein>
<name>A0ABM7WYY3_9BACT</name>
<proteinExistence type="predicted"/>
<feature type="region of interest" description="Disordered" evidence="1">
    <location>
        <begin position="12"/>
        <end position="36"/>
    </location>
</feature>
<organism evidence="2 3">
    <name type="scientific">Anaeromyxobacter oryzae</name>
    <dbReference type="NCBI Taxonomy" id="2918170"/>
    <lineage>
        <taxon>Bacteria</taxon>
        <taxon>Pseudomonadati</taxon>
        <taxon>Myxococcota</taxon>
        <taxon>Myxococcia</taxon>
        <taxon>Myxococcales</taxon>
        <taxon>Cystobacterineae</taxon>
        <taxon>Anaeromyxobacteraceae</taxon>
        <taxon>Anaeromyxobacter</taxon>
    </lineage>
</organism>
<evidence type="ECO:0000313" key="2">
    <source>
        <dbReference type="EMBL" id="BDG04763.1"/>
    </source>
</evidence>
<reference evidence="3" key="1">
    <citation type="journal article" date="2022" name="Int. J. Syst. Evol. Microbiol.">
        <title>Anaeromyxobacter oryzae sp. nov., Anaeromyxobacter diazotrophicus sp. nov. and Anaeromyxobacter paludicola sp. nov., isolated from paddy soils.</title>
        <authorList>
            <person name="Itoh H."/>
            <person name="Xu Z."/>
            <person name="Mise K."/>
            <person name="Masuda Y."/>
            <person name="Ushijima N."/>
            <person name="Hayakawa C."/>
            <person name="Shiratori Y."/>
            <person name="Senoo K."/>
        </authorList>
    </citation>
    <scope>NUCLEOTIDE SEQUENCE [LARGE SCALE GENOMIC DNA]</scope>
    <source>
        <strain evidence="3">Red232</strain>
    </source>
</reference>